<evidence type="ECO:0000256" key="6">
    <source>
        <dbReference type="ARBA" id="ARBA00061495"/>
    </source>
</evidence>
<dbReference type="InterPro" id="IPR019821">
    <property type="entry name" value="Kinesin_motor_CS"/>
</dbReference>
<evidence type="ECO:0000313" key="12">
    <source>
        <dbReference type="Proteomes" id="UP000006727"/>
    </source>
</evidence>
<dbReference type="AlphaFoldDB" id="A0A7I4AUM5"/>
<proteinExistence type="inferred from homology"/>
<organism evidence="11 12">
    <name type="scientific">Physcomitrium patens</name>
    <name type="common">Spreading-leaved earth moss</name>
    <name type="synonym">Physcomitrella patens</name>
    <dbReference type="NCBI Taxonomy" id="3218"/>
    <lineage>
        <taxon>Eukaryota</taxon>
        <taxon>Viridiplantae</taxon>
        <taxon>Streptophyta</taxon>
        <taxon>Embryophyta</taxon>
        <taxon>Bryophyta</taxon>
        <taxon>Bryophytina</taxon>
        <taxon>Bryopsida</taxon>
        <taxon>Funariidae</taxon>
        <taxon>Funariales</taxon>
        <taxon>Funariaceae</taxon>
        <taxon>Physcomitrium</taxon>
    </lineage>
</organism>
<dbReference type="InterPro" id="IPR027640">
    <property type="entry name" value="Kinesin-like_fam"/>
</dbReference>
<reference evidence="11 12" key="2">
    <citation type="journal article" date="2018" name="Plant J.">
        <title>The Physcomitrella patens chromosome-scale assembly reveals moss genome structure and evolution.</title>
        <authorList>
            <person name="Lang D."/>
            <person name="Ullrich K.K."/>
            <person name="Murat F."/>
            <person name="Fuchs J."/>
            <person name="Jenkins J."/>
            <person name="Haas F.B."/>
            <person name="Piednoel M."/>
            <person name="Gundlach H."/>
            <person name="Van Bel M."/>
            <person name="Meyberg R."/>
            <person name="Vives C."/>
            <person name="Morata J."/>
            <person name="Symeonidi A."/>
            <person name="Hiss M."/>
            <person name="Muchero W."/>
            <person name="Kamisugi Y."/>
            <person name="Saleh O."/>
            <person name="Blanc G."/>
            <person name="Decker E.L."/>
            <person name="van Gessel N."/>
            <person name="Grimwood J."/>
            <person name="Hayes R.D."/>
            <person name="Graham S.W."/>
            <person name="Gunter L.E."/>
            <person name="McDaniel S.F."/>
            <person name="Hoernstein S.N.W."/>
            <person name="Larsson A."/>
            <person name="Li F.W."/>
            <person name="Perroud P.F."/>
            <person name="Phillips J."/>
            <person name="Ranjan P."/>
            <person name="Rokshar D.S."/>
            <person name="Rothfels C.J."/>
            <person name="Schneider L."/>
            <person name="Shu S."/>
            <person name="Stevenson D.W."/>
            <person name="Thummler F."/>
            <person name="Tillich M."/>
            <person name="Villarreal Aguilar J.C."/>
            <person name="Widiez T."/>
            <person name="Wong G.K."/>
            <person name="Wymore A."/>
            <person name="Zhang Y."/>
            <person name="Zimmer A.D."/>
            <person name="Quatrano R.S."/>
            <person name="Mayer K.F.X."/>
            <person name="Goodstein D."/>
            <person name="Casacuberta J.M."/>
            <person name="Vandepoele K."/>
            <person name="Reski R."/>
            <person name="Cuming A.C."/>
            <person name="Tuskan G.A."/>
            <person name="Maumus F."/>
            <person name="Salse J."/>
            <person name="Schmutz J."/>
            <person name="Rensing S.A."/>
        </authorList>
    </citation>
    <scope>NUCLEOTIDE SEQUENCE [LARGE SCALE GENOMIC DNA]</scope>
    <source>
        <strain evidence="11 12">cv. Gransden 2004</strain>
    </source>
</reference>
<dbReference type="FunCoup" id="A0A7I4AUM5">
    <property type="interactions" value="264"/>
</dbReference>
<evidence type="ECO:0000256" key="9">
    <source>
        <dbReference type="SAM" id="Coils"/>
    </source>
</evidence>
<name>A0A7I4AUM5_PHYPA</name>
<dbReference type="PRINTS" id="PR00380">
    <property type="entry name" value="KINESINHEAVY"/>
</dbReference>
<dbReference type="OrthoDB" id="3176171at2759"/>
<feature type="domain" description="Kinesin motor" evidence="10">
    <location>
        <begin position="3"/>
        <end position="331"/>
    </location>
</feature>
<dbReference type="RefSeq" id="XP_024394055.1">
    <property type="nucleotide sequence ID" value="XM_024538287.2"/>
</dbReference>
<dbReference type="KEGG" id="ppp:112291186"/>
<dbReference type="GO" id="GO:0008017">
    <property type="term" value="F:microtubule binding"/>
    <property type="evidence" value="ECO:0007669"/>
    <property type="project" value="InterPro"/>
</dbReference>
<dbReference type="PROSITE" id="PS00411">
    <property type="entry name" value="KINESIN_MOTOR_1"/>
    <property type="match status" value="1"/>
</dbReference>
<dbReference type="GO" id="GO:0003777">
    <property type="term" value="F:microtubule motor activity"/>
    <property type="evidence" value="ECO:0007669"/>
    <property type="project" value="InterPro"/>
</dbReference>
<dbReference type="GO" id="GO:0005524">
    <property type="term" value="F:ATP binding"/>
    <property type="evidence" value="ECO:0007669"/>
    <property type="project" value="UniProtKB-UniRule"/>
</dbReference>
<evidence type="ECO:0000259" key="10">
    <source>
        <dbReference type="PROSITE" id="PS50067"/>
    </source>
</evidence>
<accession>A0A7I4AUM5</accession>
<evidence type="ECO:0000313" key="11">
    <source>
        <dbReference type="EnsemblPlants" id="Pp3c14_15480V3.4"/>
    </source>
</evidence>
<dbReference type="GO" id="GO:0005874">
    <property type="term" value="C:microtubule"/>
    <property type="evidence" value="ECO:0007669"/>
    <property type="project" value="UniProtKB-KW"/>
</dbReference>
<dbReference type="GeneID" id="112291186"/>
<dbReference type="InterPro" id="IPR001752">
    <property type="entry name" value="Kinesin_motor_dom"/>
</dbReference>
<keyword evidence="5 7" id="KW-0505">Motor protein</keyword>
<dbReference type="RefSeq" id="XP_073394523.1">
    <property type="nucleotide sequence ID" value="XM_073538422.1"/>
</dbReference>
<evidence type="ECO:0000256" key="4">
    <source>
        <dbReference type="ARBA" id="ARBA00023054"/>
    </source>
</evidence>
<dbReference type="InterPro" id="IPR027417">
    <property type="entry name" value="P-loop_NTPase"/>
</dbReference>
<dbReference type="PANTHER" id="PTHR47968:SF17">
    <property type="entry name" value="KINESIN-LIKE PROTEIN"/>
    <property type="match status" value="1"/>
</dbReference>
<reference evidence="11 12" key="1">
    <citation type="journal article" date="2008" name="Science">
        <title>The Physcomitrella genome reveals evolutionary insights into the conquest of land by plants.</title>
        <authorList>
            <person name="Rensing S."/>
            <person name="Lang D."/>
            <person name="Zimmer A."/>
            <person name="Terry A."/>
            <person name="Salamov A."/>
            <person name="Shapiro H."/>
            <person name="Nishiyama T."/>
            <person name="Perroud P.-F."/>
            <person name="Lindquist E."/>
            <person name="Kamisugi Y."/>
            <person name="Tanahashi T."/>
            <person name="Sakakibara K."/>
            <person name="Fujita T."/>
            <person name="Oishi K."/>
            <person name="Shin-I T."/>
            <person name="Kuroki Y."/>
            <person name="Toyoda A."/>
            <person name="Suzuki Y."/>
            <person name="Hashimoto A."/>
            <person name="Yamaguchi K."/>
            <person name="Sugano A."/>
            <person name="Kohara Y."/>
            <person name="Fujiyama A."/>
            <person name="Anterola A."/>
            <person name="Aoki S."/>
            <person name="Ashton N."/>
            <person name="Barbazuk W.B."/>
            <person name="Barker E."/>
            <person name="Bennetzen J."/>
            <person name="Bezanilla M."/>
            <person name="Blankenship R."/>
            <person name="Cho S.H."/>
            <person name="Dutcher S."/>
            <person name="Estelle M."/>
            <person name="Fawcett J.A."/>
            <person name="Gundlach H."/>
            <person name="Hanada K."/>
            <person name="Heyl A."/>
            <person name="Hicks K.A."/>
            <person name="Hugh J."/>
            <person name="Lohr M."/>
            <person name="Mayer K."/>
            <person name="Melkozernov A."/>
            <person name="Murata T."/>
            <person name="Nelson D."/>
            <person name="Pils B."/>
            <person name="Prigge M."/>
            <person name="Reiss B."/>
            <person name="Renner T."/>
            <person name="Rombauts S."/>
            <person name="Rushton P."/>
            <person name="Sanderfoot A."/>
            <person name="Schween G."/>
            <person name="Shiu S.-H."/>
            <person name="Stueber K."/>
            <person name="Theodoulou F.L."/>
            <person name="Tu H."/>
            <person name="Van de Peer Y."/>
            <person name="Verrier P.J."/>
            <person name="Waters E."/>
            <person name="Wood A."/>
            <person name="Yang L."/>
            <person name="Cove D."/>
            <person name="Cuming A."/>
            <person name="Hasebe M."/>
            <person name="Lucas S."/>
            <person name="Mishler D.B."/>
            <person name="Reski R."/>
            <person name="Grigoriev I."/>
            <person name="Quatrano R.S."/>
            <person name="Boore J.L."/>
        </authorList>
    </citation>
    <scope>NUCLEOTIDE SEQUENCE [LARGE SCALE GENOMIC DNA]</scope>
    <source>
        <strain evidence="11 12">cv. Gransden 2004</strain>
    </source>
</reference>
<dbReference type="FunFam" id="3.40.850.10:FF:000114">
    <property type="entry name" value="Kinesin-like protein"/>
    <property type="match status" value="1"/>
</dbReference>
<dbReference type="SMART" id="SM00129">
    <property type="entry name" value="KISc"/>
    <property type="match status" value="1"/>
</dbReference>
<keyword evidence="1 8" id="KW-0493">Microtubule</keyword>
<evidence type="ECO:0000256" key="1">
    <source>
        <dbReference type="ARBA" id="ARBA00022701"/>
    </source>
</evidence>
<dbReference type="EnsemblPlants" id="Pp3c14_15480V3.4">
    <property type="protein sequence ID" value="Pp3c14_15480V3.4"/>
    <property type="gene ID" value="Pp3c14_15480"/>
</dbReference>
<keyword evidence="4 9" id="KW-0175">Coiled coil</keyword>
<evidence type="ECO:0000256" key="7">
    <source>
        <dbReference type="PROSITE-ProRule" id="PRU00283"/>
    </source>
</evidence>
<dbReference type="GO" id="GO:0007018">
    <property type="term" value="P:microtubule-based movement"/>
    <property type="evidence" value="ECO:0007669"/>
    <property type="project" value="InterPro"/>
</dbReference>
<comment type="similarity">
    <text evidence="6">Belongs to the TRAFAC class myosin-kinesin ATPase superfamily. Kinesin family. KIN-1 subfamily.</text>
</comment>
<evidence type="ECO:0000256" key="5">
    <source>
        <dbReference type="ARBA" id="ARBA00023175"/>
    </source>
</evidence>
<keyword evidence="3 7" id="KW-0067">ATP-binding</keyword>
<dbReference type="RefSeq" id="XP_073394524.1">
    <property type="nucleotide sequence ID" value="XM_073538423.1"/>
</dbReference>
<dbReference type="SUPFAM" id="SSF52540">
    <property type="entry name" value="P-loop containing nucleoside triphosphate hydrolases"/>
    <property type="match status" value="1"/>
</dbReference>
<evidence type="ECO:0000256" key="3">
    <source>
        <dbReference type="ARBA" id="ARBA00022840"/>
    </source>
</evidence>
<keyword evidence="2 7" id="KW-0547">Nucleotide-binding</keyword>
<dbReference type="PANTHER" id="PTHR47968">
    <property type="entry name" value="CENTROMERE PROTEIN E"/>
    <property type="match status" value="1"/>
</dbReference>
<feature type="binding site" evidence="7">
    <location>
        <begin position="87"/>
        <end position="94"/>
    </location>
    <ligand>
        <name>ATP</name>
        <dbReference type="ChEBI" id="CHEBI:30616"/>
    </ligand>
</feature>
<dbReference type="InParanoid" id="A0A7I4AUM5"/>
<dbReference type="Pfam" id="PF00225">
    <property type="entry name" value="Kinesin"/>
    <property type="match status" value="1"/>
</dbReference>
<gene>
    <name evidence="11" type="primary">LOC112291186</name>
</gene>
<keyword evidence="12" id="KW-1185">Reference proteome</keyword>
<dbReference type="InterPro" id="IPR036961">
    <property type="entry name" value="Kinesin_motor_dom_sf"/>
</dbReference>
<reference evidence="11" key="3">
    <citation type="submission" date="2020-12" db="UniProtKB">
        <authorList>
            <consortium name="EnsemblPlants"/>
        </authorList>
    </citation>
    <scope>IDENTIFICATION</scope>
</reference>
<dbReference type="PROSITE" id="PS50067">
    <property type="entry name" value="KINESIN_MOTOR_2"/>
    <property type="match status" value="1"/>
</dbReference>
<protein>
    <recommendedName>
        <fullName evidence="8">Kinesin-like protein</fullName>
    </recommendedName>
</protein>
<dbReference type="Gramene" id="Pp3c14_15480V3.4">
    <property type="protein sequence ID" value="Pp3c14_15480V3.4"/>
    <property type="gene ID" value="Pp3c14_15480"/>
</dbReference>
<dbReference type="Proteomes" id="UP000006727">
    <property type="component" value="Chromosome 14"/>
</dbReference>
<sequence length="577" mass="65060">MSNVSVCVRFRPLNARESLQASGASCIRQLDNECVMFKDEKDQEETTFTFDRIFYEDSFQADVFDFVALPIVRDAMNAINGTVLTYGQTGAGKTHSMEGPSIQTNDPKLKGILPRVTQIIFDLIERADEAAEFLIKLSMVEIYMEKIRDLLDTKKDNLQVKENKLHGIFVAGVTEKYVQSEKEMLQILQTGLANRAVGQTLMNCESSRSHCVFLLTIQQSDIEDRSIKTGKIYLVDLAGSEKVEKTGAEGKLLCEAKTINKSLSALGNVINALTSDKPCHVPYRDSKLTRILQDSLGGNSRTALLCCCSPSTLHASETLSTLRFGTRAKLIKNKPRVNSERGRHELESLLQKSYQECDQLRAQLLMSSARLRSLNQGMPFDAEANLKDSIDPVKLSDKLINKFPTRLPQTTGDVFELHKEIFVESLLEESFDKTQFSDLTDYKCDEEHYAQEQLRQHLDEEKLFLSAQDDTAKTIRVLQESLEKLMDEKSKLEKLNKGLEMELLACMRLLHDPTKAAVGMKWPTITSSVHGRIHANPRSAVQCQFKLLNMIDTASICCLWRSSLTKVRNIIGQTRRA</sequence>
<dbReference type="Gene3D" id="3.40.850.10">
    <property type="entry name" value="Kinesin motor domain"/>
    <property type="match status" value="1"/>
</dbReference>
<evidence type="ECO:0000256" key="2">
    <source>
        <dbReference type="ARBA" id="ARBA00022741"/>
    </source>
</evidence>
<evidence type="ECO:0000256" key="8">
    <source>
        <dbReference type="RuleBase" id="RU000394"/>
    </source>
</evidence>
<feature type="coiled-coil region" evidence="9">
    <location>
        <begin position="475"/>
        <end position="502"/>
    </location>
</feature>
<dbReference type="CDD" id="cd01369">
    <property type="entry name" value="KISc_KHC_KIF5"/>
    <property type="match status" value="1"/>
</dbReference>
<dbReference type="EMBL" id="ABEU02000014">
    <property type="status" value="NOT_ANNOTATED_CDS"/>
    <property type="molecule type" value="Genomic_DNA"/>
</dbReference>